<name>A0AA88W9B2_9ASTE</name>
<keyword evidence="2" id="KW-1185">Reference proteome</keyword>
<protein>
    <submittedName>
        <fullName evidence="1">Uncharacterized protein</fullName>
    </submittedName>
</protein>
<evidence type="ECO:0000313" key="1">
    <source>
        <dbReference type="EMBL" id="KAK3021679.1"/>
    </source>
</evidence>
<accession>A0AA88W9B2</accession>
<reference evidence="1" key="1">
    <citation type="submission" date="2022-12" db="EMBL/GenBank/DDBJ databases">
        <title>Draft genome assemblies for two species of Escallonia (Escalloniales).</title>
        <authorList>
            <person name="Chanderbali A."/>
            <person name="Dervinis C."/>
            <person name="Anghel I."/>
            <person name="Soltis D."/>
            <person name="Soltis P."/>
            <person name="Zapata F."/>
        </authorList>
    </citation>
    <scope>NUCLEOTIDE SEQUENCE</scope>
    <source>
        <strain evidence="1">UCBG64.0493</strain>
        <tissue evidence="1">Leaf</tissue>
    </source>
</reference>
<dbReference type="AlphaFoldDB" id="A0AA88W9B2"/>
<dbReference type="Proteomes" id="UP001188597">
    <property type="component" value="Unassembled WGS sequence"/>
</dbReference>
<sequence length="62" mass="6814">MEETISGDGENGGGRGNFLLQMRLKVVNKPAGRFNALLCEGQFFSDSPDQLDEFTNFNKGQS</sequence>
<comment type="caution">
    <text evidence="1">The sequence shown here is derived from an EMBL/GenBank/DDBJ whole genome shotgun (WGS) entry which is preliminary data.</text>
</comment>
<dbReference type="EMBL" id="JAVXUP010000748">
    <property type="protein sequence ID" value="KAK3021679.1"/>
    <property type="molecule type" value="Genomic_DNA"/>
</dbReference>
<organism evidence="1 2">
    <name type="scientific">Escallonia herrerae</name>
    <dbReference type="NCBI Taxonomy" id="1293975"/>
    <lineage>
        <taxon>Eukaryota</taxon>
        <taxon>Viridiplantae</taxon>
        <taxon>Streptophyta</taxon>
        <taxon>Embryophyta</taxon>
        <taxon>Tracheophyta</taxon>
        <taxon>Spermatophyta</taxon>
        <taxon>Magnoliopsida</taxon>
        <taxon>eudicotyledons</taxon>
        <taxon>Gunneridae</taxon>
        <taxon>Pentapetalae</taxon>
        <taxon>asterids</taxon>
        <taxon>campanulids</taxon>
        <taxon>Escalloniales</taxon>
        <taxon>Escalloniaceae</taxon>
        <taxon>Escallonia</taxon>
    </lineage>
</organism>
<gene>
    <name evidence="1" type="ORF">RJ639_047103</name>
</gene>
<evidence type="ECO:0000313" key="2">
    <source>
        <dbReference type="Proteomes" id="UP001188597"/>
    </source>
</evidence>
<proteinExistence type="predicted"/>